<sequence>MFLSISEILKKFGADYFVIVRRQSNMANRPTLAQIEALVEFLEQNVGIAKGLLRTNQAKMEVKRQWASVATTLNSLGGANKDGQGWAKYWAEKKCALKKLCAQHSKSMRRTGGGSPYDLPMLSALDKRLVAVMGGQEFAFGDCQLAVDPFHHLEHQMIQANPLTSPAEKINLQSENEEVVIGICTSPIPGTSQDTPQSPPHKKSKLKSMPRVKQCRSVTRNNQDMERLVQIEEQRVRAENIIAQAFADVSAALIRNIEIQEQRVRAETITAQAFSNVSTALDRNAVAVENIARALEGLSAVFNQNKTQQHQE</sequence>
<name>A0AAV1M4B9_9NEOP</name>
<accession>A0AAV1M4B9</accession>
<reference evidence="2 3" key="1">
    <citation type="submission" date="2023-11" db="EMBL/GenBank/DDBJ databases">
        <authorList>
            <person name="Hedman E."/>
            <person name="Englund M."/>
            <person name="Stromberg M."/>
            <person name="Nyberg Akerstrom W."/>
            <person name="Nylinder S."/>
            <person name="Jareborg N."/>
            <person name="Kallberg Y."/>
            <person name="Kronander E."/>
        </authorList>
    </citation>
    <scope>NUCLEOTIDE SEQUENCE [LARGE SCALE GENOMIC DNA]</scope>
</reference>
<dbReference type="AlphaFoldDB" id="A0AAV1M4B9"/>
<evidence type="ECO:0000313" key="3">
    <source>
        <dbReference type="Proteomes" id="UP001314205"/>
    </source>
</evidence>
<organism evidence="2 3">
    <name type="scientific">Parnassius mnemosyne</name>
    <name type="common">clouded apollo</name>
    <dbReference type="NCBI Taxonomy" id="213953"/>
    <lineage>
        <taxon>Eukaryota</taxon>
        <taxon>Metazoa</taxon>
        <taxon>Ecdysozoa</taxon>
        <taxon>Arthropoda</taxon>
        <taxon>Hexapoda</taxon>
        <taxon>Insecta</taxon>
        <taxon>Pterygota</taxon>
        <taxon>Neoptera</taxon>
        <taxon>Endopterygota</taxon>
        <taxon>Lepidoptera</taxon>
        <taxon>Glossata</taxon>
        <taxon>Ditrysia</taxon>
        <taxon>Papilionoidea</taxon>
        <taxon>Papilionidae</taxon>
        <taxon>Parnassiinae</taxon>
        <taxon>Parnassini</taxon>
        <taxon>Parnassius</taxon>
        <taxon>Driopa</taxon>
    </lineage>
</organism>
<evidence type="ECO:0000256" key="1">
    <source>
        <dbReference type="SAM" id="MobiDB-lite"/>
    </source>
</evidence>
<evidence type="ECO:0000313" key="2">
    <source>
        <dbReference type="EMBL" id="CAK1601332.1"/>
    </source>
</evidence>
<gene>
    <name evidence="2" type="ORF">PARMNEM_LOCUS19982</name>
</gene>
<dbReference type="EMBL" id="CAVLGL010000126">
    <property type="protein sequence ID" value="CAK1601332.1"/>
    <property type="molecule type" value="Genomic_DNA"/>
</dbReference>
<protein>
    <recommendedName>
        <fullName evidence="4">Regulatory protein zeste</fullName>
    </recommendedName>
</protein>
<feature type="region of interest" description="Disordered" evidence="1">
    <location>
        <begin position="187"/>
        <end position="207"/>
    </location>
</feature>
<dbReference type="Proteomes" id="UP001314205">
    <property type="component" value="Unassembled WGS sequence"/>
</dbReference>
<proteinExistence type="predicted"/>
<evidence type="ECO:0008006" key="4">
    <source>
        <dbReference type="Google" id="ProtNLM"/>
    </source>
</evidence>
<keyword evidence="3" id="KW-1185">Reference proteome</keyword>
<comment type="caution">
    <text evidence="2">The sequence shown here is derived from an EMBL/GenBank/DDBJ whole genome shotgun (WGS) entry which is preliminary data.</text>
</comment>